<dbReference type="Proteomes" id="UP000187499">
    <property type="component" value="Chromosome"/>
</dbReference>
<sequence>MKTQTSVRGLLKMQVKQSHLNNTLAQTIISNTATFIDNNFDFKLGNITNNVYSNTLKQMPHKQLNIFAKQSFQKQYFIIVTMVNDEQFEGKLIRCINENKYVLKINSSFYKIVELNQIRSINLV</sequence>
<reference evidence="2" key="1">
    <citation type="submission" date="2016-12" db="EMBL/GenBank/DDBJ databases">
        <authorList>
            <person name="Jung M.Y."/>
            <person name="Lee S.H."/>
        </authorList>
    </citation>
    <scope>NUCLEOTIDE SEQUENCE [LARGE SCALE GENOMIC DNA]</scope>
    <source>
        <strain evidence="2">WiKim39</strain>
    </source>
</reference>
<keyword evidence="2" id="KW-1185">Reference proteome</keyword>
<name>A0A1P8Q409_9LACO</name>
<evidence type="ECO:0000313" key="1">
    <source>
        <dbReference type="EMBL" id="APX72581.1"/>
    </source>
</evidence>
<proteinExistence type="predicted"/>
<evidence type="ECO:0000313" key="2">
    <source>
        <dbReference type="Proteomes" id="UP000187499"/>
    </source>
</evidence>
<protein>
    <submittedName>
        <fullName evidence="1">Uncharacterized protein</fullName>
    </submittedName>
</protein>
<dbReference type="AlphaFoldDB" id="A0A1P8Q409"/>
<dbReference type="KEGG" id="lalw:BTM29_08475"/>
<organism evidence="1 2">
    <name type="scientific">Companilactobacillus allii</name>
    <dbReference type="NCBI Taxonomy" id="1847728"/>
    <lineage>
        <taxon>Bacteria</taxon>
        <taxon>Bacillati</taxon>
        <taxon>Bacillota</taxon>
        <taxon>Bacilli</taxon>
        <taxon>Lactobacillales</taxon>
        <taxon>Lactobacillaceae</taxon>
        <taxon>Companilactobacillus</taxon>
    </lineage>
</organism>
<dbReference type="STRING" id="1847728.BTM29_08475"/>
<accession>A0A1P8Q409</accession>
<gene>
    <name evidence="1" type="ORF">BTM29_08475</name>
</gene>
<dbReference type="EMBL" id="CP019323">
    <property type="protein sequence ID" value="APX72581.1"/>
    <property type="molecule type" value="Genomic_DNA"/>
</dbReference>